<organism evidence="1 2">
    <name type="scientific">Mesobacillus maritimus</name>
    <dbReference type="NCBI Taxonomy" id="1643336"/>
    <lineage>
        <taxon>Bacteria</taxon>
        <taxon>Bacillati</taxon>
        <taxon>Bacillota</taxon>
        <taxon>Bacilli</taxon>
        <taxon>Bacillales</taxon>
        <taxon>Bacillaceae</taxon>
        <taxon>Mesobacillus</taxon>
    </lineage>
</organism>
<gene>
    <name evidence="1" type="ORF">H0185_08150</name>
</gene>
<proteinExistence type="predicted"/>
<sequence length="47" mass="5512">MMAKKQLVEFVNRLKESGIKVSFTKPKSEFFSLQQNEKHPTVKMNLN</sequence>
<protein>
    <submittedName>
        <fullName evidence="1">Uncharacterized protein</fullName>
    </submittedName>
</protein>
<reference evidence="1 2" key="1">
    <citation type="submission" date="2020-07" db="EMBL/GenBank/DDBJ databases">
        <title>Fungal Genomes of the International Space Station.</title>
        <authorList>
            <person name="Seuylemezian A."/>
            <person name="Singh N.K."/>
            <person name="Wood J."/>
            <person name="Venkateswaran K."/>
        </authorList>
    </citation>
    <scope>NUCLEOTIDE SEQUENCE [LARGE SCALE GENOMIC DNA]</scope>
    <source>
        <strain evidence="1 2">PL-B2</strain>
    </source>
</reference>
<evidence type="ECO:0000313" key="2">
    <source>
        <dbReference type="Proteomes" id="UP000769780"/>
    </source>
</evidence>
<comment type="caution">
    <text evidence="1">The sequence shown here is derived from an EMBL/GenBank/DDBJ whole genome shotgun (WGS) entry which is preliminary data.</text>
</comment>
<evidence type="ECO:0000313" key="1">
    <source>
        <dbReference type="EMBL" id="MBY0096779.1"/>
    </source>
</evidence>
<dbReference type="RefSeq" id="WP_221872904.1">
    <property type="nucleotide sequence ID" value="NZ_JACWFH010000008.1"/>
</dbReference>
<dbReference type="EMBL" id="JACWFH010000008">
    <property type="protein sequence ID" value="MBY0096779.1"/>
    <property type="molecule type" value="Genomic_DNA"/>
</dbReference>
<accession>A0ABS7K3L0</accession>
<dbReference type="Proteomes" id="UP000769780">
    <property type="component" value="Unassembled WGS sequence"/>
</dbReference>
<name>A0ABS7K3L0_9BACI</name>
<keyword evidence="2" id="KW-1185">Reference proteome</keyword>